<dbReference type="InterPro" id="IPR000415">
    <property type="entry name" value="Nitroreductase-like"/>
</dbReference>
<evidence type="ECO:0000256" key="6">
    <source>
        <dbReference type="ARBA" id="ARBA00023002"/>
    </source>
</evidence>
<dbReference type="STRING" id="1544798.LH29_08710"/>
<proteinExistence type="inferred from homology"/>
<dbReference type="InterPro" id="IPR052530">
    <property type="entry name" value="NAD(P)H_nitroreductase"/>
</dbReference>
<dbReference type="RefSeq" id="WP_045027641.1">
    <property type="nucleotide sequence ID" value="NZ_JRHC01000001.1"/>
</dbReference>
<gene>
    <name evidence="9" type="ORF">LH29_08710</name>
</gene>
<evidence type="ECO:0000259" key="8">
    <source>
        <dbReference type="Pfam" id="PF00881"/>
    </source>
</evidence>
<reference evidence="9 10" key="1">
    <citation type="submission" date="2014-09" db="EMBL/GenBank/DDBJ databases">
        <title>Draft Genome Sequence of Draconibacterium sp. JN14CK-3.</title>
        <authorList>
            <person name="Dong C."/>
            <person name="Lai Q."/>
            <person name="Shao Z."/>
        </authorList>
    </citation>
    <scope>NUCLEOTIDE SEQUENCE [LARGE SCALE GENOMIC DNA]</scope>
    <source>
        <strain evidence="9 10">JN14CK-3</strain>
    </source>
</reference>
<keyword evidence="6" id="KW-0560">Oxidoreductase</keyword>
<dbReference type="PANTHER" id="PTHR43821:SF1">
    <property type="entry name" value="NAD(P)H NITROREDUCTASE YDJA-RELATED"/>
    <property type="match status" value="1"/>
</dbReference>
<comment type="caution">
    <text evidence="9">The sequence shown here is derived from an EMBL/GenBank/DDBJ whole genome shotgun (WGS) entry which is preliminary data.</text>
</comment>
<comment type="similarity">
    <text evidence="2">Belongs to the nitroreductase family.</text>
</comment>
<dbReference type="InterPro" id="IPR026021">
    <property type="entry name" value="YdjA-like"/>
</dbReference>
<sequence>MSVIEIIKNRRATPPRLFAKKDLPNGSVEELLRSANWAPNHKKTEPWRFKVYRGEAKAKLAADARTLLLEKQKEGYPVAPEKIEKFASTIEQVPVAIAVILQPDSAGRLPEWEEIAAVSMAVQNMWLTATEMDLAAFWATPTFIELFDRLLELENNQKSLGFFYVGQVMMDFPSPGRRDWKEKIEWKD</sequence>
<evidence type="ECO:0000256" key="5">
    <source>
        <dbReference type="ARBA" id="ARBA00022857"/>
    </source>
</evidence>
<dbReference type="OrthoDB" id="9804207at2"/>
<evidence type="ECO:0000256" key="7">
    <source>
        <dbReference type="ARBA" id="ARBA00023027"/>
    </source>
</evidence>
<protein>
    <recommendedName>
        <fullName evidence="8">Nitroreductase domain-containing protein</fullName>
    </recommendedName>
</protein>
<organism evidence="9 10">
    <name type="scientific">Draconibacterium sediminis</name>
    <dbReference type="NCBI Taxonomy" id="1544798"/>
    <lineage>
        <taxon>Bacteria</taxon>
        <taxon>Pseudomonadati</taxon>
        <taxon>Bacteroidota</taxon>
        <taxon>Bacteroidia</taxon>
        <taxon>Marinilabiliales</taxon>
        <taxon>Prolixibacteraceae</taxon>
        <taxon>Draconibacterium</taxon>
    </lineage>
</organism>
<keyword evidence="3" id="KW-0285">Flavoprotein</keyword>
<evidence type="ECO:0000256" key="1">
    <source>
        <dbReference type="ARBA" id="ARBA00001917"/>
    </source>
</evidence>
<keyword evidence="5" id="KW-0521">NADP</keyword>
<dbReference type="Gene3D" id="3.40.109.10">
    <property type="entry name" value="NADH Oxidase"/>
    <property type="match status" value="1"/>
</dbReference>
<dbReference type="GO" id="GO:0016491">
    <property type="term" value="F:oxidoreductase activity"/>
    <property type="evidence" value="ECO:0007669"/>
    <property type="project" value="UniProtKB-KW"/>
</dbReference>
<dbReference type="EMBL" id="JRHC01000001">
    <property type="protein sequence ID" value="KJF45426.1"/>
    <property type="molecule type" value="Genomic_DNA"/>
</dbReference>
<evidence type="ECO:0000313" key="10">
    <source>
        <dbReference type="Proteomes" id="UP000032544"/>
    </source>
</evidence>
<evidence type="ECO:0000256" key="2">
    <source>
        <dbReference type="ARBA" id="ARBA00007118"/>
    </source>
</evidence>
<keyword evidence="10" id="KW-1185">Reference proteome</keyword>
<keyword evidence="4" id="KW-0288">FMN</keyword>
<dbReference type="InterPro" id="IPR029479">
    <property type="entry name" value="Nitroreductase"/>
</dbReference>
<evidence type="ECO:0000313" key="9">
    <source>
        <dbReference type="EMBL" id="KJF45426.1"/>
    </source>
</evidence>
<comment type="cofactor">
    <cofactor evidence="1">
        <name>FMN</name>
        <dbReference type="ChEBI" id="CHEBI:58210"/>
    </cofactor>
</comment>
<feature type="domain" description="Nitroreductase" evidence="8">
    <location>
        <begin position="7"/>
        <end position="166"/>
    </location>
</feature>
<dbReference type="SUPFAM" id="SSF55469">
    <property type="entry name" value="FMN-dependent nitroreductase-like"/>
    <property type="match status" value="1"/>
</dbReference>
<accession>A0A0D8JFS5</accession>
<evidence type="ECO:0000256" key="3">
    <source>
        <dbReference type="ARBA" id="ARBA00022630"/>
    </source>
</evidence>
<evidence type="ECO:0000256" key="4">
    <source>
        <dbReference type="ARBA" id="ARBA00022643"/>
    </source>
</evidence>
<dbReference type="CDD" id="cd02135">
    <property type="entry name" value="YdjA-like"/>
    <property type="match status" value="1"/>
</dbReference>
<dbReference type="Proteomes" id="UP000032544">
    <property type="component" value="Unassembled WGS sequence"/>
</dbReference>
<name>A0A0D8JFS5_9BACT</name>
<keyword evidence="7" id="KW-0520">NAD</keyword>
<dbReference type="Pfam" id="PF00881">
    <property type="entry name" value="Nitroreductase"/>
    <property type="match status" value="1"/>
</dbReference>
<dbReference type="PANTHER" id="PTHR43821">
    <property type="entry name" value="NAD(P)H NITROREDUCTASE YDJA-RELATED"/>
    <property type="match status" value="1"/>
</dbReference>
<dbReference type="AlphaFoldDB" id="A0A0D8JFS5"/>